<reference evidence="1" key="2">
    <citation type="journal article" date="2013" name="Mar. Genomics">
        <title>Expression of sulfatases in Rhodopirellula baltica and the diversity of sulfatases in the genus Rhodopirellula.</title>
        <authorList>
            <person name="Wegner C.E."/>
            <person name="Richter-Heitmann T."/>
            <person name="Klindworth A."/>
            <person name="Klockow C."/>
            <person name="Richter M."/>
            <person name="Achstetter T."/>
            <person name="Glockner F.O."/>
            <person name="Harder J."/>
        </authorList>
    </citation>
    <scope>NUCLEOTIDE SEQUENCE [LARGE SCALE GENOMIC DNA]</scope>
    <source>
        <strain evidence="1">6C</strain>
    </source>
</reference>
<comment type="caution">
    <text evidence="1">The sequence shown here is derived from an EMBL/GenBank/DDBJ whole genome shotgun (WGS) entry which is preliminary data.</text>
</comment>
<gene>
    <name evidence="1" type="ORF">RE6C_02628</name>
</gene>
<dbReference type="EMBL" id="ANMO01000119">
    <property type="protein sequence ID" value="EMB16592.1"/>
    <property type="molecule type" value="Genomic_DNA"/>
</dbReference>
<dbReference type="AlphaFoldDB" id="M2AV61"/>
<dbReference type="Proteomes" id="UP000011529">
    <property type="component" value="Unassembled WGS sequence"/>
</dbReference>
<keyword evidence="2" id="KW-1185">Reference proteome</keyword>
<reference evidence="1" key="1">
    <citation type="submission" date="2012-11" db="EMBL/GenBank/DDBJ databases">
        <title>Permanent draft genomes of Rhodopirellula europaea strain SH398 and 6C.</title>
        <authorList>
            <person name="Richter M."/>
            <person name="Richter-Heitmann T."/>
            <person name="Frank C."/>
            <person name="Harder J."/>
            <person name="Glockner F.O."/>
        </authorList>
    </citation>
    <scope>NUCLEOTIDE SEQUENCE</scope>
    <source>
        <strain evidence="1">6C</strain>
    </source>
</reference>
<accession>M2AV61</accession>
<organism evidence="1 2">
    <name type="scientific">Rhodopirellula europaea 6C</name>
    <dbReference type="NCBI Taxonomy" id="1263867"/>
    <lineage>
        <taxon>Bacteria</taxon>
        <taxon>Pseudomonadati</taxon>
        <taxon>Planctomycetota</taxon>
        <taxon>Planctomycetia</taxon>
        <taxon>Pirellulales</taxon>
        <taxon>Pirellulaceae</taxon>
        <taxon>Rhodopirellula</taxon>
    </lineage>
</organism>
<protein>
    <submittedName>
        <fullName evidence="1">Signal peptide protein</fullName>
    </submittedName>
</protein>
<sequence length="79" mass="8999">MTTEASVEQVIQQYRVLLTRNPTHDEKVDLQPDKGRSVLFHDESEGRLFELLLILVNSETTSTTLIVSRGADEEQTQIK</sequence>
<evidence type="ECO:0000313" key="1">
    <source>
        <dbReference type="EMBL" id="EMB16592.1"/>
    </source>
</evidence>
<proteinExistence type="predicted"/>
<evidence type="ECO:0000313" key="2">
    <source>
        <dbReference type="Proteomes" id="UP000011529"/>
    </source>
</evidence>
<name>M2AV61_9BACT</name>
<dbReference type="PATRIC" id="fig|1263867.3.peg.2808"/>